<keyword evidence="5" id="KW-1185">Reference proteome</keyword>
<dbReference type="PROSITE" id="PS50977">
    <property type="entry name" value="HTH_TETR_2"/>
    <property type="match status" value="1"/>
</dbReference>
<evidence type="ECO:0000256" key="1">
    <source>
        <dbReference type="ARBA" id="ARBA00023125"/>
    </source>
</evidence>
<evidence type="ECO:0000259" key="3">
    <source>
        <dbReference type="PROSITE" id="PS50977"/>
    </source>
</evidence>
<reference evidence="4 5" key="1">
    <citation type="submission" date="2017-05" db="EMBL/GenBank/DDBJ databases">
        <title>Vagococcus spp. assemblies.</title>
        <authorList>
            <person name="Gulvik C.A."/>
        </authorList>
    </citation>
    <scope>NUCLEOTIDE SEQUENCE [LARGE SCALE GENOMIC DNA]</scope>
    <source>
        <strain evidence="4 5">CCUG 41755</strain>
    </source>
</reference>
<evidence type="ECO:0000256" key="2">
    <source>
        <dbReference type="PROSITE-ProRule" id="PRU00335"/>
    </source>
</evidence>
<comment type="caution">
    <text evidence="4">The sequence shown here is derived from an EMBL/GenBank/DDBJ whole genome shotgun (WGS) entry which is preliminary data.</text>
</comment>
<protein>
    <recommendedName>
        <fullName evidence="3">HTH tetR-type domain-containing protein</fullName>
    </recommendedName>
</protein>
<keyword evidence="1 2" id="KW-0238">DNA-binding</keyword>
<evidence type="ECO:0000313" key="5">
    <source>
        <dbReference type="Proteomes" id="UP000287101"/>
    </source>
</evidence>
<feature type="DNA-binding region" description="H-T-H motif" evidence="2">
    <location>
        <begin position="22"/>
        <end position="41"/>
    </location>
</feature>
<dbReference type="AlphaFoldDB" id="A0A430ABT4"/>
<dbReference type="OrthoDB" id="9812993at2"/>
<name>A0A430ABT4_9ENTE</name>
<accession>A0A430ABT4</accession>
<dbReference type="Proteomes" id="UP000287101">
    <property type="component" value="Unassembled WGS sequence"/>
</dbReference>
<feature type="domain" description="HTH tetR-type" evidence="3">
    <location>
        <begin position="1"/>
        <end position="59"/>
    </location>
</feature>
<dbReference type="EMBL" id="NGJY01000001">
    <property type="protein sequence ID" value="RSU04670.1"/>
    <property type="molecule type" value="Genomic_DNA"/>
</dbReference>
<dbReference type="Gene3D" id="1.10.357.10">
    <property type="entry name" value="Tetracycline Repressor, domain 2"/>
    <property type="match status" value="1"/>
</dbReference>
<gene>
    <name evidence="4" type="ORF">CBF31_01235</name>
</gene>
<sequence length="176" mass="20129">MKTQIIDASIHYLVDNELESFTIETAAKEAGITKSCLLKQFQCKQELLDAIALQIFKNFKSRMLSLTTRQCRPLSPIQAFLHTAQEDILNGEQFGITCNIMKKSPQRFKEMYAELMDSLYTDTELDAATITFIKSVVGGLYFSRYLDLYPISDKEIKQLSNRLLKASRTDEPIDNL</sequence>
<organism evidence="4 5">
    <name type="scientific">Vagococcus fessus</name>
    <dbReference type="NCBI Taxonomy" id="120370"/>
    <lineage>
        <taxon>Bacteria</taxon>
        <taxon>Bacillati</taxon>
        <taxon>Bacillota</taxon>
        <taxon>Bacilli</taxon>
        <taxon>Lactobacillales</taxon>
        <taxon>Enterococcaceae</taxon>
        <taxon>Vagococcus</taxon>
    </lineage>
</organism>
<proteinExistence type="predicted"/>
<dbReference type="RefSeq" id="WP_126830156.1">
    <property type="nucleotide sequence ID" value="NZ_CBCRYB010000002.1"/>
</dbReference>
<dbReference type="SUPFAM" id="SSF46689">
    <property type="entry name" value="Homeodomain-like"/>
    <property type="match status" value="1"/>
</dbReference>
<dbReference type="InterPro" id="IPR009057">
    <property type="entry name" value="Homeodomain-like_sf"/>
</dbReference>
<dbReference type="InterPro" id="IPR001647">
    <property type="entry name" value="HTH_TetR"/>
</dbReference>
<dbReference type="GO" id="GO:0003677">
    <property type="term" value="F:DNA binding"/>
    <property type="evidence" value="ECO:0007669"/>
    <property type="project" value="UniProtKB-UniRule"/>
</dbReference>
<evidence type="ECO:0000313" key="4">
    <source>
        <dbReference type="EMBL" id="RSU04670.1"/>
    </source>
</evidence>